<dbReference type="PANTHER" id="PTHR13097:SF7">
    <property type="entry name" value="GENERAL TRANSCRIPTION FACTOR IIE SUBUNIT 1"/>
    <property type="match status" value="1"/>
</dbReference>
<feature type="region of interest" description="Disordered" evidence="4">
    <location>
        <begin position="338"/>
        <end position="375"/>
    </location>
</feature>
<gene>
    <name evidence="7" type="primary">LOC106817842</name>
</gene>
<dbReference type="SMART" id="SM00531">
    <property type="entry name" value="TFIIE"/>
    <property type="match status" value="1"/>
</dbReference>
<name>A0ABM1F0R1_PRICU</name>
<proteinExistence type="inferred from homology"/>
<dbReference type="PROSITE" id="PS51344">
    <property type="entry name" value="HTH_TFE_IIE"/>
    <property type="match status" value="1"/>
</dbReference>
<protein>
    <submittedName>
        <fullName evidence="7">General transcription factor IIE subunit 1-like</fullName>
    </submittedName>
</protein>
<evidence type="ECO:0000256" key="2">
    <source>
        <dbReference type="ARBA" id="ARBA00023015"/>
    </source>
</evidence>
<evidence type="ECO:0000256" key="1">
    <source>
        <dbReference type="ARBA" id="ARBA00008947"/>
    </source>
</evidence>
<dbReference type="Pfam" id="PF11521">
    <property type="entry name" value="TFIIE-A_C"/>
    <property type="match status" value="1"/>
</dbReference>
<evidence type="ECO:0000313" key="6">
    <source>
        <dbReference type="Proteomes" id="UP000695022"/>
    </source>
</evidence>
<dbReference type="Gene3D" id="3.30.40.10">
    <property type="entry name" value="Zinc/RING finger domain, C3HC4 (zinc finger)"/>
    <property type="match status" value="1"/>
</dbReference>
<reference evidence="7" key="1">
    <citation type="submission" date="2025-08" db="UniProtKB">
        <authorList>
            <consortium name="RefSeq"/>
        </authorList>
    </citation>
    <scope>IDENTIFICATION</scope>
</reference>
<evidence type="ECO:0000259" key="5">
    <source>
        <dbReference type="PROSITE" id="PS51344"/>
    </source>
</evidence>
<dbReference type="GeneID" id="106817842"/>
<dbReference type="RefSeq" id="XP_014678032.1">
    <property type="nucleotide sequence ID" value="XM_014822546.1"/>
</dbReference>
<dbReference type="InterPro" id="IPR002853">
    <property type="entry name" value="TFIIE_asu"/>
</dbReference>
<dbReference type="Gene3D" id="6.10.140.1250">
    <property type="match status" value="1"/>
</dbReference>
<accession>A0ABM1F0R1</accession>
<dbReference type="InterPro" id="IPR039997">
    <property type="entry name" value="TFE"/>
</dbReference>
<evidence type="ECO:0000256" key="4">
    <source>
        <dbReference type="SAM" id="MobiDB-lite"/>
    </source>
</evidence>
<organism evidence="6 7">
    <name type="scientific">Priapulus caudatus</name>
    <name type="common">Priapulid worm</name>
    <dbReference type="NCBI Taxonomy" id="37621"/>
    <lineage>
        <taxon>Eukaryota</taxon>
        <taxon>Metazoa</taxon>
        <taxon>Ecdysozoa</taxon>
        <taxon>Scalidophora</taxon>
        <taxon>Priapulida</taxon>
        <taxon>Priapulimorpha</taxon>
        <taxon>Priapulimorphida</taxon>
        <taxon>Priapulidae</taxon>
        <taxon>Priapulus</taxon>
    </lineage>
</organism>
<sequence>MASLLQHVHGGILTEVPSSLKRLARLVVRGFYGVEHAIVIDLLVSHPCVKEDDLAELLRFERKHLRAIIGQLKADKLIKVRLRVETTADGKASKHNYYFINYKVFVNVVKYRLDHMRRRIEVEERDSTSRASFKCGNCAKSYTDLEVDRLFDFTTGEFRCSYCNTQVEEDHGSLPKKDARTLLARFNEQMQPIFDLMRDTEDMRLDQSILEPEPTNIESIRANMPNRGHAGMGQTRDPNQHVWSGQQHTGFQMYEQGVTVNVGDEQKKARDVEKKEQPIWMAASTVQGVSTIESESSMQFPAPESFAGPSAVLEGAPAAAVDENDDIMRALLAHEKKSAAADFPGSGNESDTSEEEDSKPQTSADAVADFDSDEDEEAVMVSIGNMRIPLDEVTEELVARMTAAEKETYIRIGQEAYSSMYD</sequence>
<dbReference type="InterPro" id="IPR017919">
    <property type="entry name" value="TFIIE/TFIIEa_HTH"/>
</dbReference>
<dbReference type="Pfam" id="PF02002">
    <property type="entry name" value="TFIIE_alpha"/>
    <property type="match status" value="1"/>
</dbReference>
<dbReference type="Proteomes" id="UP000695022">
    <property type="component" value="Unplaced"/>
</dbReference>
<feature type="domain" description="HTH TFE/IIEalpha-type" evidence="5">
    <location>
        <begin position="20"/>
        <end position="110"/>
    </location>
</feature>
<dbReference type="InterPro" id="IPR021600">
    <property type="entry name" value="TFIIE_asu_C"/>
</dbReference>
<keyword evidence="2" id="KW-0805">Transcription regulation</keyword>
<evidence type="ECO:0000256" key="3">
    <source>
        <dbReference type="ARBA" id="ARBA00023163"/>
    </source>
</evidence>
<dbReference type="PANTHER" id="PTHR13097">
    <property type="entry name" value="TRANSCRIPTION INITIATION FACTOR IIE, ALPHA SUBUNIT"/>
    <property type="match status" value="1"/>
</dbReference>
<comment type="similarity">
    <text evidence="1">Belongs to the TFIIE alpha subunit family.</text>
</comment>
<dbReference type="InterPro" id="IPR024550">
    <property type="entry name" value="TFIIEa/SarR/Rpc3_HTH_dom"/>
</dbReference>
<keyword evidence="3" id="KW-0804">Transcription</keyword>
<evidence type="ECO:0000313" key="7">
    <source>
        <dbReference type="RefSeq" id="XP_014678032.1"/>
    </source>
</evidence>
<keyword evidence="6" id="KW-1185">Reference proteome</keyword>
<dbReference type="SUPFAM" id="SSF57783">
    <property type="entry name" value="Zinc beta-ribbon"/>
    <property type="match status" value="1"/>
</dbReference>
<dbReference type="InterPro" id="IPR013083">
    <property type="entry name" value="Znf_RING/FYVE/PHD"/>
</dbReference>